<comment type="function">
    <text evidence="14">Glucosidase involved in the degradation of cellulosic biomass. Has both alpha- and beta-glucosidase activity.</text>
</comment>
<dbReference type="CDD" id="cd06602">
    <property type="entry name" value="GH31_MGAM_SI_GAA"/>
    <property type="match status" value="1"/>
</dbReference>
<dbReference type="PROSITE" id="PS00707">
    <property type="entry name" value="GLYCOSYL_HYDROL_F31_2"/>
    <property type="match status" value="1"/>
</dbReference>
<dbReference type="InterPro" id="IPR048395">
    <property type="entry name" value="Glyco_hydro_31_C"/>
</dbReference>
<dbReference type="Pfam" id="PF13802">
    <property type="entry name" value="Gal_mutarotas_2"/>
    <property type="match status" value="1"/>
</dbReference>
<evidence type="ECO:0000256" key="9">
    <source>
        <dbReference type="ARBA" id="ARBA00023180"/>
    </source>
</evidence>
<dbReference type="Pfam" id="PF21365">
    <property type="entry name" value="Glyco_hydro_31_3rd"/>
    <property type="match status" value="1"/>
</dbReference>
<dbReference type="SUPFAM" id="SSF51011">
    <property type="entry name" value="Glycosyl hydrolase domain"/>
    <property type="match status" value="1"/>
</dbReference>
<keyword evidence="9" id="KW-0325">Glycoprotein</keyword>
<dbReference type="Pfam" id="PF01055">
    <property type="entry name" value="Glyco_hydro_31_2nd"/>
    <property type="match status" value="1"/>
</dbReference>
<evidence type="ECO:0000256" key="15">
    <source>
        <dbReference type="RuleBase" id="RU361185"/>
    </source>
</evidence>
<evidence type="ECO:0000256" key="16">
    <source>
        <dbReference type="SAM" id="SignalP"/>
    </source>
</evidence>
<dbReference type="InterPro" id="IPR025887">
    <property type="entry name" value="Glyco_hydro_31_N_dom"/>
</dbReference>
<evidence type="ECO:0000313" key="20">
    <source>
        <dbReference type="EMBL" id="KAK7676231.1"/>
    </source>
</evidence>
<comment type="subcellular location">
    <subcellularLocation>
        <location evidence="2">Secreted</location>
    </subcellularLocation>
</comment>
<dbReference type="PROSITE" id="PS00129">
    <property type="entry name" value="GLYCOSYL_HYDROL_F31_1"/>
    <property type="match status" value="1"/>
</dbReference>
<evidence type="ECO:0000256" key="11">
    <source>
        <dbReference type="ARBA" id="ARBA00023295"/>
    </source>
</evidence>
<organism evidence="20 21">
    <name type="scientific">Cerrena zonata</name>
    <dbReference type="NCBI Taxonomy" id="2478898"/>
    <lineage>
        <taxon>Eukaryota</taxon>
        <taxon>Fungi</taxon>
        <taxon>Dikarya</taxon>
        <taxon>Basidiomycota</taxon>
        <taxon>Agaricomycotina</taxon>
        <taxon>Agaricomycetes</taxon>
        <taxon>Polyporales</taxon>
        <taxon>Cerrenaceae</taxon>
        <taxon>Cerrena</taxon>
    </lineage>
</organism>
<dbReference type="GO" id="GO:0000272">
    <property type="term" value="P:polysaccharide catabolic process"/>
    <property type="evidence" value="ECO:0007669"/>
    <property type="project" value="UniProtKB-KW"/>
</dbReference>
<dbReference type="PANTHER" id="PTHR22762:SF67">
    <property type="entry name" value="ALPHA_BETA-GLUCOSIDASE AGDC-RELATED"/>
    <property type="match status" value="1"/>
</dbReference>
<dbReference type="PANTHER" id="PTHR22762">
    <property type="entry name" value="ALPHA-GLUCOSIDASE"/>
    <property type="match status" value="1"/>
</dbReference>
<proteinExistence type="inferred from homology"/>
<evidence type="ECO:0000259" key="17">
    <source>
        <dbReference type="Pfam" id="PF01055"/>
    </source>
</evidence>
<feature type="domain" description="Glycoside hydrolase family 31 TIM barrel" evidence="17">
    <location>
        <begin position="268"/>
        <end position="663"/>
    </location>
</feature>
<dbReference type="GO" id="GO:0005576">
    <property type="term" value="C:extracellular region"/>
    <property type="evidence" value="ECO:0007669"/>
    <property type="project" value="UniProtKB-SubCell"/>
</dbReference>
<keyword evidence="6" id="KW-0964">Secreted</keyword>
<dbReference type="InterPro" id="IPR030458">
    <property type="entry name" value="Glyco_hydro_31_AS"/>
</dbReference>
<dbReference type="Gene3D" id="3.20.20.80">
    <property type="entry name" value="Glycosidases"/>
    <property type="match status" value="1"/>
</dbReference>
<evidence type="ECO:0000256" key="1">
    <source>
        <dbReference type="ARBA" id="ARBA00000448"/>
    </source>
</evidence>
<keyword evidence="13" id="KW-0624">Polysaccharide degradation</keyword>
<evidence type="ECO:0000256" key="12">
    <source>
        <dbReference type="ARBA" id="ARBA00023316"/>
    </source>
</evidence>
<dbReference type="GO" id="GO:0008422">
    <property type="term" value="F:beta-glucosidase activity"/>
    <property type="evidence" value="ECO:0007669"/>
    <property type="project" value="UniProtKB-EC"/>
</dbReference>
<comment type="similarity">
    <text evidence="3 15">Belongs to the glycosyl hydrolase 31 family.</text>
</comment>
<evidence type="ECO:0000256" key="3">
    <source>
        <dbReference type="ARBA" id="ARBA00007806"/>
    </source>
</evidence>
<dbReference type="InterPro" id="IPR011013">
    <property type="entry name" value="Gal_mutarotase_sf_dom"/>
</dbReference>
<comment type="catalytic activity">
    <reaction evidence="1">
        <text>Hydrolysis of terminal, non-reducing beta-D-glucosyl residues with release of beta-D-glucose.</text>
        <dbReference type="EC" id="3.2.1.21"/>
    </reaction>
</comment>
<keyword evidence="12" id="KW-0961">Cell wall biogenesis/degradation</keyword>
<evidence type="ECO:0000313" key="21">
    <source>
        <dbReference type="Proteomes" id="UP001385951"/>
    </source>
</evidence>
<dbReference type="GO" id="GO:0030246">
    <property type="term" value="F:carbohydrate binding"/>
    <property type="evidence" value="ECO:0007669"/>
    <property type="project" value="InterPro"/>
</dbReference>
<protein>
    <recommendedName>
        <fullName evidence="5">Probable alpha/beta-glucosidase agdC</fullName>
        <ecNumber evidence="4">3.2.1.21</ecNumber>
    </recommendedName>
</protein>
<accession>A0AAW0FG43</accession>
<dbReference type="AlphaFoldDB" id="A0AAW0FG43"/>
<feature type="signal peptide" evidence="16">
    <location>
        <begin position="1"/>
        <end position="17"/>
    </location>
</feature>
<keyword evidence="8 15" id="KW-0378">Hydrolase</keyword>
<evidence type="ECO:0000256" key="5">
    <source>
        <dbReference type="ARBA" id="ARBA00014002"/>
    </source>
</evidence>
<keyword evidence="11 15" id="KW-0326">Glycosidase</keyword>
<evidence type="ECO:0000256" key="7">
    <source>
        <dbReference type="ARBA" id="ARBA00022729"/>
    </source>
</evidence>
<dbReference type="InterPro" id="IPR000322">
    <property type="entry name" value="Glyco_hydro_31_TIM"/>
</dbReference>
<dbReference type="SUPFAM" id="SSF74650">
    <property type="entry name" value="Galactose mutarotase-like"/>
    <property type="match status" value="1"/>
</dbReference>
<evidence type="ECO:0000256" key="6">
    <source>
        <dbReference type="ARBA" id="ARBA00022525"/>
    </source>
</evidence>
<keyword evidence="21" id="KW-1185">Reference proteome</keyword>
<feature type="domain" description="Glycoside hydrolase family 31 N-terminal" evidence="18">
    <location>
        <begin position="84"/>
        <end position="220"/>
    </location>
</feature>
<evidence type="ECO:0000256" key="2">
    <source>
        <dbReference type="ARBA" id="ARBA00004613"/>
    </source>
</evidence>
<dbReference type="InterPro" id="IPR030459">
    <property type="entry name" value="Glyco_hydro_31_CS"/>
</dbReference>
<evidence type="ECO:0000259" key="19">
    <source>
        <dbReference type="Pfam" id="PF21365"/>
    </source>
</evidence>
<evidence type="ECO:0000256" key="13">
    <source>
        <dbReference type="ARBA" id="ARBA00023326"/>
    </source>
</evidence>
<evidence type="ECO:0000256" key="8">
    <source>
        <dbReference type="ARBA" id="ARBA00022801"/>
    </source>
</evidence>
<dbReference type="EC" id="3.2.1.21" evidence="4"/>
<dbReference type="SUPFAM" id="SSF51445">
    <property type="entry name" value="(Trans)glycosidases"/>
    <property type="match status" value="1"/>
</dbReference>
<evidence type="ECO:0000259" key="18">
    <source>
        <dbReference type="Pfam" id="PF13802"/>
    </source>
</evidence>
<evidence type="ECO:0000256" key="14">
    <source>
        <dbReference type="ARBA" id="ARBA00025512"/>
    </source>
</evidence>
<sequence length="886" mass="98635">MMWKRLALFSALGVAYAAITDPAKLDACPGYKATNVKALGSKLTANLELAGTACNVYGPDISKLKLEVTYETKTRIHVKITDASKERYEVPESVLPRPKADPFTLPHTSAIQFNYTTSPFSFSIIRNSNKEVLFSTGSHPIIFEPQYLRVKTDLPANPNLYGLGEHTDSFRLSTHNYTRTLWSRDAYGVPNNTNLYGNHPIYYEHRTTGTHGVFLTNSNGMDIKIDDTNGTSLEYNVIGGILDFYFLAGSETNPAEVTKQYSEITGTPAEVPYWGFGFHQCRFGYTDYVHVANVITNYSAASIPLETMWTDIDYMDRRRIFTLDPQYFPLNRVREIVDWLHAHDQKYIVMTDPAVAYAVGEDYAPLDRGSALDVWLKAANGSYSLGAVWPGVTVYPDWFHPKTQEYWNKEFEIFYNPKTGVDIDGVWIDMNEPASFCDYPCTDPFEQARLQNLPPPRSTLPPDPNAPIFNQTAALRKRAVIDHTGEDLQNPPYAIEISTTALSDRTAYVDAKHANGLIEYDTHNLYGTMMSIATHDAMLARRPGRRTLVITRSTYPGAGSKVGKWLGDNLSDWEHYRNSISGILSMASVFQIPMVGADICGFGGNTTETLCARWAALGSFYPFMRNHNGDTSISQEFYLWPTVAQAARNAIDIRYRLLDYLYTSLHTSSQDGSPLLSPLWYAYPQDSNTFPIDLQFLFGPSILVSPVTEENSTTVSAYFPKDIFYDFQTLAPLQGQGSAVTFENVNFTSIPLHIKGGVVLPLRETGAMTITQLRKVDFELVVAPGSNGQASGLLYVDDGDSIQQKSTTNVKFTFKQSALTVGGSFGFPIGVKVARVKFLNVSKTPKTVKVNGRELKKGAFTYDASSKVLVATLAIPFTQGFVVQYS</sequence>
<evidence type="ECO:0000256" key="4">
    <source>
        <dbReference type="ARBA" id="ARBA00012744"/>
    </source>
</evidence>
<keyword evidence="10" id="KW-0119">Carbohydrate metabolism</keyword>
<keyword evidence="7 16" id="KW-0732">Signal</keyword>
<dbReference type="Gene3D" id="2.60.40.1760">
    <property type="entry name" value="glycosyl hydrolase (family 31)"/>
    <property type="match status" value="1"/>
</dbReference>
<feature type="domain" description="Glycosyl hydrolase family 31 C-terminal" evidence="19">
    <location>
        <begin position="672"/>
        <end position="760"/>
    </location>
</feature>
<comment type="caution">
    <text evidence="20">The sequence shown here is derived from an EMBL/GenBank/DDBJ whole genome shotgun (WGS) entry which is preliminary data.</text>
</comment>
<gene>
    <name evidence="20" type="ORF">QCA50_020811</name>
</gene>
<dbReference type="InterPro" id="IPR013780">
    <property type="entry name" value="Glyco_hydro_b"/>
</dbReference>
<name>A0AAW0FG43_9APHY</name>
<dbReference type="CDD" id="cd14752">
    <property type="entry name" value="GH31_N"/>
    <property type="match status" value="1"/>
</dbReference>
<dbReference type="Gene3D" id="2.60.40.1180">
    <property type="entry name" value="Golgi alpha-mannosidase II"/>
    <property type="match status" value="2"/>
</dbReference>
<feature type="chain" id="PRO_5043866675" description="Probable alpha/beta-glucosidase agdC" evidence="16">
    <location>
        <begin position="18"/>
        <end position="886"/>
    </location>
</feature>
<reference evidence="20 21" key="1">
    <citation type="submission" date="2022-09" db="EMBL/GenBank/DDBJ databases">
        <authorList>
            <person name="Palmer J.M."/>
        </authorList>
    </citation>
    <scope>NUCLEOTIDE SEQUENCE [LARGE SCALE GENOMIC DNA]</scope>
    <source>
        <strain evidence="20 21">DSM 7382</strain>
    </source>
</reference>
<dbReference type="InterPro" id="IPR017853">
    <property type="entry name" value="GH"/>
</dbReference>
<dbReference type="Proteomes" id="UP001385951">
    <property type="component" value="Unassembled WGS sequence"/>
</dbReference>
<dbReference type="GO" id="GO:0090599">
    <property type="term" value="F:alpha-glucosidase activity"/>
    <property type="evidence" value="ECO:0007669"/>
    <property type="project" value="UniProtKB-ARBA"/>
</dbReference>
<dbReference type="GO" id="GO:0071555">
    <property type="term" value="P:cell wall organization"/>
    <property type="evidence" value="ECO:0007669"/>
    <property type="project" value="UniProtKB-KW"/>
</dbReference>
<evidence type="ECO:0000256" key="10">
    <source>
        <dbReference type="ARBA" id="ARBA00023277"/>
    </source>
</evidence>
<dbReference type="EMBL" id="JASBNA010000127">
    <property type="protein sequence ID" value="KAK7676231.1"/>
    <property type="molecule type" value="Genomic_DNA"/>
</dbReference>